<evidence type="ECO:0000313" key="3">
    <source>
        <dbReference type="Proteomes" id="UP000019593"/>
    </source>
</evidence>
<dbReference type="HOGENOM" id="CLU_020336_29_1_5"/>
<dbReference type="InterPro" id="IPR050228">
    <property type="entry name" value="Carboxylesterase_BioH"/>
</dbReference>
<dbReference type="Pfam" id="PF12697">
    <property type="entry name" value="Abhydrolase_6"/>
    <property type="match status" value="1"/>
</dbReference>
<reference evidence="2 3" key="1">
    <citation type="submission" date="2013-03" db="EMBL/GenBank/DDBJ databases">
        <authorList>
            <person name="Fiebig A."/>
            <person name="Goeker M."/>
            <person name="Klenk H.-P.P."/>
        </authorList>
    </citation>
    <scope>NUCLEOTIDE SEQUENCE [LARGE SCALE GENOMIC DNA]</scope>
    <source>
        <strain evidence="3">DSM 19469</strain>
    </source>
</reference>
<feature type="domain" description="AB hydrolase-1" evidence="1">
    <location>
        <begin position="4"/>
        <end position="223"/>
    </location>
</feature>
<organism evidence="2 3">
    <name type="scientific">Roseicyclus elongatus DSM 19469</name>
    <dbReference type="NCBI Taxonomy" id="1294273"/>
    <lineage>
        <taxon>Bacteria</taxon>
        <taxon>Pseudomonadati</taxon>
        <taxon>Pseudomonadota</taxon>
        <taxon>Alphaproteobacteria</taxon>
        <taxon>Rhodobacterales</taxon>
        <taxon>Roseobacteraceae</taxon>
        <taxon>Roseicyclus</taxon>
    </lineage>
</organism>
<dbReference type="GO" id="GO:0016787">
    <property type="term" value="F:hydrolase activity"/>
    <property type="evidence" value="ECO:0007669"/>
    <property type="project" value="UniProtKB-KW"/>
</dbReference>
<dbReference type="Proteomes" id="UP000019593">
    <property type="component" value="Chromosome"/>
</dbReference>
<name>W8RX80_9RHOB</name>
<dbReference type="STRING" id="1294273.roselon_03577"/>
<gene>
    <name evidence="2" type="ORF">roselon_03577</name>
</gene>
<evidence type="ECO:0000313" key="2">
    <source>
        <dbReference type="EMBL" id="AHM05824.1"/>
    </source>
</evidence>
<dbReference type="PANTHER" id="PTHR43194:SF2">
    <property type="entry name" value="PEROXISOMAL MEMBRANE PROTEIN LPX1"/>
    <property type="match status" value="1"/>
</dbReference>
<dbReference type="eggNOG" id="COG2267">
    <property type="taxonomic scope" value="Bacteria"/>
</dbReference>
<dbReference type="InterPro" id="IPR000073">
    <property type="entry name" value="AB_hydrolase_1"/>
</dbReference>
<dbReference type="KEGG" id="red:roselon_03577"/>
<proteinExistence type="predicted"/>
<evidence type="ECO:0000259" key="1">
    <source>
        <dbReference type="Pfam" id="PF12697"/>
    </source>
</evidence>
<dbReference type="OrthoDB" id="5491135at2"/>
<dbReference type="EMBL" id="CP004372">
    <property type="protein sequence ID" value="AHM05824.1"/>
    <property type="molecule type" value="Genomic_DNA"/>
</dbReference>
<keyword evidence="3" id="KW-1185">Reference proteome</keyword>
<dbReference type="InterPro" id="IPR029058">
    <property type="entry name" value="AB_hydrolase_fold"/>
</dbReference>
<sequence>MTPLVLLPGMMCDRRLFEPQIAAVSPGRSVVVGDLTGADTVQDLATQVLAQAPARFALAGLSMGGIVAMEVLRQAPDRVAGLALLDTNPLAEQPEVKARRGPQMAKVRAGLLDQVMREELKPNYLAAGGKTHAEILDLCMAMARTLGPEVFLRQSVALRDRPDQQATLAAVEVPSLILCGAEDRLCPPDRHRLMHRLIPAATLVMVARAGHLPTLEQPAPVTAAMADWLGQVDLPLGDALSARKAPSPGNPD</sequence>
<accession>W8RX80</accession>
<dbReference type="RefSeq" id="WP_025313431.1">
    <property type="nucleotide sequence ID" value="NZ_CP004372.1"/>
</dbReference>
<dbReference type="SUPFAM" id="SSF53474">
    <property type="entry name" value="alpha/beta-Hydrolases"/>
    <property type="match status" value="1"/>
</dbReference>
<dbReference type="AlphaFoldDB" id="W8RX80"/>
<protein>
    <submittedName>
        <fullName evidence="2">Hydrolase, alpha/beta hydrolase fold protein family</fullName>
    </submittedName>
</protein>
<keyword evidence="2" id="KW-0378">Hydrolase</keyword>
<dbReference type="PATRIC" id="fig|1294273.3.peg.3532"/>
<dbReference type="PANTHER" id="PTHR43194">
    <property type="entry name" value="HYDROLASE ALPHA/BETA FOLD FAMILY"/>
    <property type="match status" value="1"/>
</dbReference>
<dbReference type="Gene3D" id="3.40.50.1820">
    <property type="entry name" value="alpha/beta hydrolase"/>
    <property type="match status" value="1"/>
</dbReference>